<evidence type="ECO:0000259" key="2">
    <source>
        <dbReference type="Pfam" id="PF00117"/>
    </source>
</evidence>
<evidence type="ECO:0000256" key="1">
    <source>
        <dbReference type="ARBA" id="ARBA00022962"/>
    </source>
</evidence>
<reference evidence="3 4" key="1">
    <citation type="submission" date="2024-09" db="EMBL/GenBank/DDBJ databases">
        <authorList>
            <person name="Sun Q."/>
            <person name="Mori K."/>
        </authorList>
    </citation>
    <scope>NUCLEOTIDE SEQUENCE [LARGE SCALE GENOMIC DNA]</scope>
    <source>
        <strain evidence="3 4">TBRC 1432</strain>
    </source>
</reference>
<sequence length="209" mass="23053">MKVLLVDAFDSFVYIIRQYLLTAGAEPVVLRSNEVNETVIRTMRPDAILLGPGPGHPSESGHVDIVRAFGELVPIFGVCLGHQAIGMAFGGQVVPARHLMHGKTSQVRHDGSGVFGGMPPEFSATRYHSLVVVENTVPPCLEISAWSTDDRYVMGLRHRWLPIESVQFHPESIRTEDGLRLLRNFVANCVDFPSWRGSGAVDVLARRNL</sequence>
<dbReference type="CDD" id="cd01743">
    <property type="entry name" value="GATase1_Anthranilate_Synthase"/>
    <property type="match status" value="1"/>
</dbReference>
<dbReference type="PANTHER" id="PTHR43418">
    <property type="entry name" value="MULTIFUNCTIONAL TRYPTOPHAN BIOSYNTHESIS PROTEIN-RELATED"/>
    <property type="match status" value="1"/>
</dbReference>
<dbReference type="Pfam" id="PF00117">
    <property type="entry name" value="GATase"/>
    <property type="match status" value="1"/>
</dbReference>
<dbReference type="EMBL" id="JBHLUD010000001">
    <property type="protein sequence ID" value="MFC0540607.1"/>
    <property type="molecule type" value="Genomic_DNA"/>
</dbReference>
<organism evidence="3 4">
    <name type="scientific">Kutzneria chonburiensis</name>
    <dbReference type="NCBI Taxonomy" id="1483604"/>
    <lineage>
        <taxon>Bacteria</taxon>
        <taxon>Bacillati</taxon>
        <taxon>Actinomycetota</taxon>
        <taxon>Actinomycetes</taxon>
        <taxon>Pseudonocardiales</taxon>
        <taxon>Pseudonocardiaceae</taxon>
        <taxon>Kutzneria</taxon>
    </lineage>
</organism>
<dbReference type="PROSITE" id="PS51273">
    <property type="entry name" value="GATASE_TYPE_1"/>
    <property type="match status" value="1"/>
</dbReference>
<evidence type="ECO:0000313" key="4">
    <source>
        <dbReference type="Proteomes" id="UP001589810"/>
    </source>
</evidence>
<gene>
    <name evidence="3" type="ORF">ACFFH7_03890</name>
</gene>
<dbReference type="PRINTS" id="PR00096">
    <property type="entry name" value="GATASE"/>
</dbReference>
<feature type="domain" description="Glutamine amidotransferase" evidence="2">
    <location>
        <begin position="4"/>
        <end position="188"/>
    </location>
</feature>
<dbReference type="InterPro" id="IPR017926">
    <property type="entry name" value="GATASE"/>
</dbReference>
<dbReference type="PRINTS" id="PR00097">
    <property type="entry name" value="ANTSNTHASEII"/>
</dbReference>
<dbReference type="SUPFAM" id="SSF52317">
    <property type="entry name" value="Class I glutamine amidotransferase-like"/>
    <property type="match status" value="1"/>
</dbReference>
<dbReference type="PRINTS" id="PR00099">
    <property type="entry name" value="CPSGATASE"/>
</dbReference>
<dbReference type="InterPro" id="IPR050472">
    <property type="entry name" value="Anth_synth/Amidotransfase"/>
</dbReference>
<dbReference type="Gene3D" id="3.40.50.880">
    <property type="match status" value="1"/>
</dbReference>
<evidence type="ECO:0000313" key="3">
    <source>
        <dbReference type="EMBL" id="MFC0540607.1"/>
    </source>
</evidence>
<dbReference type="PANTHER" id="PTHR43418:SF4">
    <property type="entry name" value="MULTIFUNCTIONAL TRYPTOPHAN BIOSYNTHESIS PROTEIN"/>
    <property type="match status" value="1"/>
</dbReference>
<dbReference type="Proteomes" id="UP001589810">
    <property type="component" value="Unassembled WGS sequence"/>
</dbReference>
<dbReference type="RefSeq" id="WP_273939410.1">
    <property type="nucleotide sequence ID" value="NZ_CP097263.1"/>
</dbReference>
<keyword evidence="1" id="KW-0315">Glutamine amidotransferase</keyword>
<dbReference type="NCBIfam" id="TIGR00566">
    <property type="entry name" value="trpG_papA"/>
    <property type="match status" value="1"/>
</dbReference>
<dbReference type="InterPro" id="IPR006221">
    <property type="entry name" value="TrpG/PapA_dom"/>
</dbReference>
<protein>
    <submittedName>
        <fullName evidence="3">Anthranilate synthase component II</fullName>
    </submittedName>
</protein>
<dbReference type="InterPro" id="IPR029062">
    <property type="entry name" value="Class_I_gatase-like"/>
</dbReference>
<keyword evidence="4" id="KW-1185">Reference proteome</keyword>
<comment type="caution">
    <text evidence="3">The sequence shown here is derived from an EMBL/GenBank/DDBJ whole genome shotgun (WGS) entry which is preliminary data.</text>
</comment>
<accession>A0ABV6MKB5</accession>
<name>A0ABV6MKB5_9PSEU</name>
<proteinExistence type="predicted"/>